<evidence type="ECO:0000313" key="1">
    <source>
        <dbReference type="EMBL" id="KUK88140.1"/>
    </source>
</evidence>
<sequence>MNIFENIPFQDENFGYRKLVENNYCLILQIALNPKQSVKEHYANSYLTIIPIMGEVEITLNGVKKSLKEGSIFLVNLNDRMLIENNSERKSSLLVFKSPHPDSFNKDLQ</sequence>
<dbReference type="InterPro" id="IPR011051">
    <property type="entry name" value="RmlC_Cupin_sf"/>
</dbReference>
<dbReference type="InterPro" id="IPR014710">
    <property type="entry name" value="RmlC-like_jellyroll"/>
</dbReference>
<dbReference type="EMBL" id="LGGX01000001">
    <property type="protein sequence ID" value="KUK88140.1"/>
    <property type="molecule type" value="Genomic_DNA"/>
</dbReference>
<name>A0A101I559_UNCT6</name>
<dbReference type="AlphaFoldDB" id="A0A101I559"/>
<protein>
    <submittedName>
        <fullName evidence="1">Putative cytosolic protein</fullName>
    </submittedName>
</protein>
<dbReference type="SUPFAM" id="SSF51182">
    <property type="entry name" value="RmlC-like cupins"/>
    <property type="match status" value="1"/>
</dbReference>
<proteinExistence type="predicted"/>
<dbReference type="Proteomes" id="UP000053467">
    <property type="component" value="Unassembled WGS sequence"/>
</dbReference>
<gene>
    <name evidence="1" type="ORF">XE03_0146</name>
</gene>
<comment type="caution">
    <text evidence="1">The sequence shown here is derived from an EMBL/GenBank/DDBJ whole genome shotgun (WGS) entry which is preliminary data.</text>
</comment>
<accession>A0A101I559</accession>
<dbReference type="Gene3D" id="2.60.120.10">
    <property type="entry name" value="Jelly Rolls"/>
    <property type="match status" value="1"/>
</dbReference>
<organism evidence="1 2">
    <name type="scientific">candidate division TA06 bacterium 34_109</name>
    <dbReference type="NCBI Taxonomy" id="1635277"/>
    <lineage>
        <taxon>Bacteria</taxon>
        <taxon>Bacteria division TA06</taxon>
    </lineage>
</organism>
<evidence type="ECO:0000313" key="2">
    <source>
        <dbReference type="Proteomes" id="UP000053467"/>
    </source>
</evidence>
<reference evidence="2" key="1">
    <citation type="journal article" date="2015" name="MBio">
        <title>Genome-Resolved Metagenomic Analysis Reveals Roles for Candidate Phyla and Other Microbial Community Members in Biogeochemical Transformations in Oil Reservoirs.</title>
        <authorList>
            <person name="Hu P."/>
            <person name="Tom L."/>
            <person name="Singh A."/>
            <person name="Thomas B.C."/>
            <person name="Baker B.J."/>
            <person name="Piceno Y.M."/>
            <person name="Andersen G.L."/>
            <person name="Banfield J.F."/>
        </authorList>
    </citation>
    <scope>NUCLEOTIDE SEQUENCE [LARGE SCALE GENOMIC DNA]</scope>
</reference>